<dbReference type="GO" id="GO:0015628">
    <property type="term" value="P:protein secretion by the type II secretion system"/>
    <property type="evidence" value="ECO:0007669"/>
    <property type="project" value="InterPro"/>
</dbReference>
<organism evidence="7 8">
    <name type="scientific">Candidatus Gottesmanbacteria bacterium RIFCSPLOWO2_01_FULL_39_12b</name>
    <dbReference type="NCBI Taxonomy" id="1798388"/>
    <lineage>
        <taxon>Bacteria</taxon>
        <taxon>Candidatus Gottesmaniibacteriota</taxon>
    </lineage>
</organism>
<dbReference type="SUPFAM" id="SSF54523">
    <property type="entry name" value="Pili subunits"/>
    <property type="match status" value="1"/>
</dbReference>
<gene>
    <name evidence="7" type="ORF">A2960_02405</name>
</gene>
<evidence type="ECO:0000256" key="3">
    <source>
        <dbReference type="ARBA" id="ARBA00022692"/>
    </source>
</evidence>
<evidence type="ECO:0000256" key="4">
    <source>
        <dbReference type="ARBA" id="ARBA00022989"/>
    </source>
</evidence>
<dbReference type="InterPro" id="IPR012902">
    <property type="entry name" value="N_methyl_site"/>
</dbReference>
<keyword evidence="4 6" id="KW-1133">Transmembrane helix</keyword>
<feature type="transmembrane region" description="Helical" evidence="6">
    <location>
        <begin position="20"/>
        <end position="38"/>
    </location>
</feature>
<evidence type="ECO:0000256" key="5">
    <source>
        <dbReference type="ARBA" id="ARBA00023136"/>
    </source>
</evidence>
<dbReference type="Pfam" id="PF07963">
    <property type="entry name" value="N_methyl"/>
    <property type="match status" value="1"/>
</dbReference>
<accession>A0A1F6AQK8</accession>
<evidence type="ECO:0000256" key="1">
    <source>
        <dbReference type="ARBA" id="ARBA00004167"/>
    </source>
</evidence>
<dbReference type="GO" id="GO:0015627">
    <property type="term" value="C:type II protein secretion system complex"/>
    <property type="evidence" value="ECO:0007669"/>
    <property type="project" value="InterPro"/>
</dbReference>
<name>A0A1F6AQK8_9BACT</name>
<dbReference type="GO" id="GO:0016020">
    <property type="term" value="C:membrane"/>
    <property type="evidence" value="ECO:0007669"/>
    <property type="project" value="UniProtKB-SubCell"/>
</dbReference>
<dbReference type="InterPro" id="IPR045584">
    <property type="entry name" value="Pilin-like"/>
</dbReference>
<keyword evidence="5 6" id="KW-0472">Membrane</keyword>
<dbReference type="Proteomes" id="UP000176609">
    <property type="component" value="Unassembled WGS sequence"/>
</dbReference>
<evidence type="ECO:0008006" key="9">
    <source>
        <dbReference type="Google" id="ProtNLM"/>
    </source>
</evidence>
<dbReference type="AlphaFoldDB" id="A0A1F6AQK8"/>
<keyword evidence="2" id="KW-0488">Methylation</keyword>
<reference evidence="7 8" key="1">
    <citation type="journal article" date="2016" name="Nat. Commun.">
        <title>Thousands of microbial genomes shed light on interconnected biogeochemical processes in an aquifer system.</title>
        <authorList>
            <person name="Anantharaman K."/>
            <person name="Brown C.T."/>
            <person name="Hug L.A."/>
            <person name="Sharon I."/>
            <person name="Castelle C.J."/>
            <person name="Probst A.J."/>
            <person name="Thomas B.C."/>
            <person name="Singh A."/>
            <person name="Wilkins M.J."/>
            <person name="Karaoz U."/>
            <person name="Brodie E.L."/>
            <person name="Williams K.H."/>
            <person name="Hubbard S.S."/>
            <person name="Banfield J.F."/>
        </authorList>
    </citation>
    <scope>NUCLEOTIDE SEQUENCE [LARGE SCALE GENOMIC DNA]</scope>
</reference>
<dbReference type="Gene3D" id="3.30.700.10">
    <property type="entry name" value="Glycoprotein, Type 4 Pilin"/>
    <property type="match status" value="1"/>
</dbReference>
<comment type="subcellular location">
    <subcellularLocation>
        <location evidence="1">Membrane</location>
        <topology evidence="1">Single-pass membrane protein</topology>
    </subcellularLocation>
</comment>
<dbReference type="EMBL" id="MFJR01000007">
    <property type="protein sequence ID" value="OGG26976.1"/>
    <property type="molecule type" value="Genomic_DNA"/>
</dbReference>
<dbReference type="InterPro" id="IPR002416">
    <property type="entry name" value="T2SS_protein-GspH"/>
</dbReference>
<keyword evidence="3 6" id="KW-0812">Transmembrane</keyword>
<protein>
    <recommendedName>
        <fullName evidence="9">Type II secretion system protein GspG C-terminal domain-containing protein</fullName>
    </recommendedName>
</protein>
<evidence type="ECO:0000256" key="6">
    <source>
        <dbReference type="SAM" id="Phobius"/>
    </source>
</evidence>
<evidence type="ECO:0000313" key="8">
    <source>
        <dbReference type="Proteomes" id="UP000176609"/>
    </source>
</evidence>
<evidence type="ECO:0000256" key="2">
    <source>
        <dbReference type="ARBA" id="ARBA00022481"/>
    </source>
</evidence>
<comment type="caution">
    <text evidence="7">The sequence shown here is derived from an EMBL/GenBank/DDBJ whole genome shotgun (WGS) entry which is preliminary data.</text>
</comment>
<dbReference type="PRINTS" id="PR00885">
    <property type="entry name" value="BCTERIALGSPH"/>
</dbReference>
<dbReference type="NCBIfam" id="TIGR02532">
    <property type="entry name" value="IV_pilin_GFxxxE"/>
    <property type="match status" value="1"/>
</dbReference>
<evidence type="ECO:0000313" key="7">
    <source>
        <dbReference type="EMBL" id="OGG26976.1"/>
    </source>
</evidence>
<sequence>MKIKNLKLKIAHGGFTMIELLIVIAVLGVLAVAVISAINPIEQINRSYDTGSRSDAEQLIGAVDRFYANNQYYPWQTGATDTNALGNLTVIDPTTSGVDPIGRILNTLSGSTSELKSAYITKIQGSTYNYLRIYNLGDQGSSTYTCFGPKSSAFKLQASQRCGGVTGPNLPTDLSSAAKAIICAANAELSCLP</sequence>
<proteinExistence type="predicted"/>